<evidence type="ECO:0000313" key="2">
    <source>
        <dbReference type="EMBL" id="CUN42150.1"/>
    </source>
</evidence>
<evidence type="ECO:0000313" key="6">
    <source>
        <dbReference type="Proteomes" id="UP000421791"/>
    </source>
</evidence>
<protein>
    <submittedName>
        <fullName evidence="3">LytTR family transcriptional regulator</fullName>
    </submittedName>
    <submittedName>
        <fullName evidence="2">LytTR family two component transcriptional regulator</fullName>
    </submittedName>
</protein>
<feature type="domain" description="HTH LytTR-type" evidence="1">
    <location>
        <begin position="31"/>
        <end position="130"/>
    </location>
</feature>
<dbReference type="EMBL" id="VWAK01000003">
    <property type="protein sequence ID" value="KAA5232266.1"/>
    <property type="molecule type" value="Genomic_DNA"/>
</dbReference>
<keyword evidence="7" id="KW-1185">Reference proteome</keyword>
<dbReference type="Proteomes" id="UP000440198">
    <property type="component" value="Unassembled WGS sequence"/>
</dbReference>
<dbReference type="STRING" id="338188.ERS852397_00184"/>
<dbReference type="AlphaFoldDB" id="A0A173WSQ6"/>
<dbReference type="GeneID" id="92988085"/>
<proteinExistence type="predicted"/>
<gene>
    <name evidence="2" type="ORF">ERS852397_00184</name>
    <name evidence="4" type="ORF">F2Z09_16835</name>
    <name evidence="3" type="ORF">F2Z22_02600</name>
</gene>
<dbReference type="RefSeq" id="WP_007754348.1">
    <property type="nucleotide sequence ID" value="NZ_CABIXA010000001.1"/>
</dbReference>
<dbReference type="Proteomes" id="UP000421791">
    <property type="component" value="Unassembled WGS sequence"/>
</dbReference>
<organism evidence="2 5">
    <name type="scientific">Bacteroides finegoldii</name>
    <dbReference type="NCBI Taxonomy" id="338188"/>
    <lineage>
        <taxon>Bacteria</taxon>
        <taxon>Pseudomonadati</taxon>
        <taxon>Bacteroidota</taxon>
        <taxon>Bacteroidia</taxon>
        <taxon>Bacteroidales</taxon>
        <taxon>Bacteroidaceae</taxon>
        <taxon>Bacteroides</taxon>
    </lineage>
</organism>
<evidence type="ECO:0000313" key="3">
    <source>
        <dbReference type="EMBL" id="KAA5232266.1"/>
    </source>
</evidence>
<reference evidence="6 7" key="2">
    <citation type="journal article" date="2019" name="Nat. Med.">
        <title>A library of human gut bacterial isolates paired with longitudinal multiomics data enables mechanistic microbiome research.</title>
        <authorList>
            <person name="Poyet M."/>
            <person name="Groussin M."/>
            <person name="Gibbons S.M."/>
            <person name="Avila-Pacheco J."/>
            <person name="Jiang X."/>
            <person name="Kearney S.M."/>
            <person name="Perrotta A.R."/>
            <person name="Berdy B."/>
            <person name="Zhao S."/>
            <person name="Lieberman T.D."/>
            <person name="Swanson P.K."/>
            <person name="Smith M."/>
            <person name="Roesemann S."/>
            <person name="Alexander J.E."/>
            <person name="Rich S.A."/>
            <person name="Livny J."/>
            <person name="Vlamakis H."/>
            <person name="Clish C."/>
            <person name="Bullock K."/>
            <person name="Deik A."/>
            <person name="Scott J."/>
            <person name="Pierce K.A."/>
            <person name="Xavier R.J."/>
            <person name="Alm E.J."/>
        </authorList>
    </citation>
    <scope>NUCLEOTIDE SEQUENCE [LARGE SCALE GENOMIC DNA]</scope>
    <source>
        <strain evidence="4 7">BIOML-A2</strain>
        <strain evidence="3 6">BIOML-A6</strain>
    </source>
</reference>
<name>A0A173WSQ6_9BACE</name>
<evidence type="ECO:0000313" key="4">
    <source>
        <dbReference type="EMBL" id="KAA5253982.1"/>
    </source>
</evidence>
<evidence type="ECO:0000259" key="1">
    <source>
        <dbReference type="SMART" id="SM00850"/>
    </source>
</evidence>
<dbReference type="Pfam" id="PF04397">
    <property type="entry name" value="LytTR"/>
    <property type="match status" value="1"/>
</dbReference>
<evidence type="ECO:0000313" key="5">
    <source>
        <dbReference type="Proteomes" id="UP000095517"/>
    </source>
</evidence>
<dbReference type="Proteomes" id="UP000095517">
    <property type="component" value="Unassembled WGS sequence"/>
</dbReference>
<dbReference type="EMBL" id="VWAG01000040">
    <property type="protein sequence ID" value="KAA5253982.1"/>
    <property type="molecule type" value="Genomic_DNA"/>
</dbReference>
<dbReference type="Gene3D" id="2.40.50.1020">
    <property type="entry name" value="LytTr DNA-binding domain"/>
    <property type="match status" value="1"/>
</dbReference>
<sequence>MNNQHINIEHCDQTQITQHQESIFLYTTITGNLQLIHLEEIGYFRYNSKSKLWEVMLSNKHTLILKRNTNSQKILSLHPYLLQISQSYIINISYLASIEDNNCVLLPPFNDAELLQVSKSFMKKLKEKYPCL</sequence>
<accession>A0A173WSQ6</accession>
<evidence type="ECO:0000313" key="7">
    <source>
        <dbReference type="Proteomes" id="UP000440198"/>
    </source>
</evidence>
<dbReference type="InterPro" id="IPR007492">
    <property type="entry name" value="LytTR_DNA-bd_dom"/>
</dbReference>
<dbReference type="SMART" id="SM00850">
    <property type="entry name" value="LytTR"/>
    <property type="match status" value="1"/>
</dbReference>
<reference evidence="2 5" key="1">
    <citation type="submission" date="2015-09" db="EMBL/GenBank/DDBJ databases">
        <authorList>
            <consortium name="Pathogen Informatics"/>
        </authorList>
    </citation>
    <scope>NUCLEOTIDE SEQUENCE [LARGE SCALE GENOMIC DNA]</scope>
    <source>
        <strain evidence="2 5">2789STDY5608840</strain>
    </source>
</reference>
<dbReference type="EMBL" id="CYZH01000001">
    <property type="protein sequence ID" value="CUN42150.1"/>
    <property type="molecule type" value="Genomic_DNA"/>
</dbReference>
<dbReference type="GO" id="GO:0003677">
    <property type="term" value="F:DNA binding"/>
    <property type="evidence" value="ECO:0007669"/>
    <property type="project" value="InterPro"/>
</dbReference>